<dbReference type="OrthoDB" id="9762853at2"/>
<evidence type="ECO:0008006" key="3">
    <source>
        <dbReference type="Google" id="ProtNLM"/>
    </source>
</evidence>
<evidence type="ECO:0000313" key="2">
    <source>
        <dbReference type="Proteomes" id="UP000318833"/>
    </source>
</evidence>
<protein>
    <recommendedName>
        <fullName evidence="3">Baseplate protein J-like domain-containing protein</fullName>
    </recommendedName>
</protein>
<name>A0A554VPM9_9FLAO</name>
<dbReference type="AlphaFoldDB" id="A0A554VPM9"/>
<proteinExistence type="predicted"/>
<accession>A0A554VPM9</accession>
<organism evidence="1 2">
    <name type="scientific">Aquimarina algiphila</name>
    <dbReference type="NCBI Taxonomy" id="2047982"/>
    <lineage>
        <taxon>Bacteria</taxon>
        <taxon>Pseudomonadati</taxon>
        <taxon>Bacteroidota</taxon>
        <taxon>Flavobacteriia</taxon>
        <taxon>Flavobacteriales</taxon>
        <taxon>Flavobacteriaceae</taxon>
        <taxon>Aquimarina</taxon>
    </lineage>
</organism>
<dbReference type="EMBL" id="VLNR01000007">
    <property type="protein sequence ID" value="TSE10412.1"/>
    <property type="molecule type" value="Genomic_DNA"/>
</dbReference>
<gene>
    <name evidence="1" type="ORF">FOF46_05085</name>
</gene>
<keyword evidence="2" id="KW-1185">Reference proteome</keyword>
<reference evidence="1 2" key="1">
    <citation type="submission" date="2019-07" db="EMBL/GenBank/DDBJ databases">
        <title>The draft genome sequence of Aquimarina algiphila M91.</title>
        <authorList>
            <person name="Meng X."/>
        </authorList>
    </citation>
    <scope>NUCLEOTIDE SEQUENCE [LARGE SCALE GENOMIC DNA]</scope>
    <source>
        <strain evidence="1 2">M91</strain>
    </source>
</reference>
<dbReference type="RefSeq" id="WP_143915693.1">
    <property type="nucleotide sequence ID" value="NZ_CANMIK010000001.1"/>
</dbReference>
<evidence type="ECO:0000313" key="1">
    <source>
        <dbReference type="EMBL" id="TSE10412.1"/>
    </source>
</evidence>
<sequence>MICNNKSIRDGTNQLERQSRFLKEGYVLIDERSQLDLLDFMYRFSIELTYYDLNNQIIGDWQSILEGISDIKDLTTLENQDIPPHIGLLIVLTQLYTYVQNEINTITQKHLDYYYEEVLKIQPKKAIPDQVQLVLDLAKSNSFDEFLLKKNTAFNAGKDIDGNSLIYESDKESVISRAQIQSIKTIYLDEVKNNTVIRVAPFANSKDGIGEPLDESISFWPSFGESQNKFAIEKRTMTDASIGFAISSFTFLLKEGERDITLDINLSPDSDFSNINSLNNSFIIYYSGEKGWEEPISYVADISLLERQLKLGIKINNDQPAFTFYNSEIHEESYPTQSPLLKIFLKPGSPGYDALKDLKVDSVDINVAVSGLKNNILQSDIGVLNPESPFLPFGPQPLVNSSFYIGNAEIFRKRLSSLTIELLWHDIPDAQFVNHYSQYGISDDFGNNSFISDISLLLNKSWDNLLKVREPLFNLDDANLPRIIEVEAAQFNVNIAYEDAPSVEDLEPYTTQAERGFIKIELLDLRNVEPFKAFGHKEFPQLYTEQAIALATYDPIEPGNPPQPVLPNQPYTPTIKELTLGYTANKTIVTNAQSEYDNLFQIGPFGFRQLDAQFHRELVPIFEEEGSLIIGLDNFSPPQTLNLLFDIEEGTAKRSVILPPENISWNYLSQETWIPLSPQEILTDGTSGFKQSGIVSLVIPRNATNTDSFLSGNLFWIKATISEAAEGANKLKNIYSNAVNATLKIEDENYDAHLNEPLPAESISNLLNRVKEIKKVEQPLKSVDGFPNEPTPSYTARVAERLRHKNRSIQLWDYERMILEAFPNIYKVKCLAHTDSNSTTEAGSVTLIVVSNLRNKDTINPFEPNTSQLTLDEIKSFVELYISPFVKVNIELPIYESILVDAKIGFNSGFDPGFYSNLLNEELKQFLSPWAFVDGVDIEIGGAIYKSSILQFIESKNYVDYVVDFELYHKHLGGSEPGLGELIIEENFEISPDIILGIQDMTINSNFIIGSDVNVACATSPRSILVSALDHRIQPLRPDEYQCSGASSLGIGFMTIDVDFIINDENSSN</sequence>
<dbReference type="Proteomes" id="UP000318833">
    <property type="component" value="Unassembled WGS sequence"/>
</dbReference>
<comment type="caution">
    <text evidence="1">The sequence shown here is derived from an EMBL/GenBank/DDBJ whole genome shotgun (WGS) entry which is preliminary data.</text>
</comment>